<comment type="caution">
    <text evidence="1">The sequence shown here is derived from an EMBL/GenBank/DDBJ whole genome shotgun (WGS) entry which is preliminary data.</text>
</comment>
<protein>
    <submittedName>
        <fullName evidence="1">Uncharacterized protein</fullName>
    </submittedName>
</protein>
<sequence>MLNYKNILFVRKMLVFTFKGIILVKNKNFMIIPILKNTVLYSGIVLLGSCADLGKSLQAMGNSMQQAGNNMNRTAAATPTALSTPTTVPSTLPTTPDSFNTSNAAAMGNFIAQNPEMGGMMLDQAIAQQREEITRLQKKNAEDKMALIKSVSPTQEEWDNMTPQEQADMQQRQIAVKMLMNMNSQSQQIDEQSRQIKNENFNRWHEATFSK</sequence>
<gene>
    <name evidence="1" type="ORF">CXU22_03450</name>
</gene>
<reference evidence="1 2" key="1">
    <citation type="journal article" date="2017" name="BMC Genomics">
        <title>Genome sequencing of 39 Akkermansia muciniphila isolates reveals its population structure, genomic and functional diverisity, and global distribution in mammalian gut microbiotas.</title>
        <authorList>
            <person name="Guo X."/>
            <person name="Li S."/>
            <person name="Zhang J."/>
            <person name="Wu F."/>
            <person name="Li X."/>
            <person name="Wu D."/>
            <person name="Zhang M."/>
            <person name="Ou Z."/>
            <person name="Jie Z."/>
            <person name="Yan Q."/>
            <person name="Li P."/>
            <person name="Yi J."/>
            <person name="Peng Y."/>
        </authorList>
    </citation>
    <scope>NUCLEOTIDE SEQUENCE [LARGE SCALE GENOMIC DNA]</scope>
    <source>
        <strain evidence="1 2">GP24</strain>
    </source>
</reference>
<evidence type="ECO:0000313" key="1">
    <source>
        <dbReference type="EMBL" id="PNC18864.1"/>
    </source>
</evidence>
<organism evidence="1 2">
    <name type="scientific">Akkermansia muciniphila</name>
    <dbReference type="NCBI Taxonomy" id="239935"/>
    <lineage>
        <taxon>Bacteria</taxon>
        <taxon>Pseudomonadati</taxon>
        <taxon>Verrucomicrobiota</taxon>
        <taxon>Verrucomicrobiia</taxon>
        <taxon>Verrucomicrobiales</taxon>
        <taxon>Akkermansiaceae</taxon>
        <taxon>Akkermansia</taxon>
    </lineage>
</organism>
<accession>A0A2N8HF02</accession>
<dbReference type="AlphaFoldDB" id="A0A2N8HF02"/>
<proteinExistence type="predicted"/>
<evidence type="ECO:0000313" key="2">
    <source>
        <dbReference type="Proteomes" id="UP000236000"/>
    </source>
</evidence>
<dbReference type="EMBL" id="PJKA01000006">
    <property type="protein sequence ID" value="PNC18864.1"/>
    <property type="molecule type" value="Genomic_DNA"/>
</dbReference>
<name>A0A2N8HF02_9BACT</name>
<dbReference type="Proteomes" id="UP000236000">
    <property type="component" value="Unassembled WGS sequence"/>
</dbReference>